<evidence type="ECO:0000313" key="1">
    <source>
        <dbReference type="EMBL" id="CAG8441847.1"/>
    </source>
</evidence>
<dbReference type="OrthoDB" id="2391875at2759"/>
<gene>
    <name evidence="1" type="ORF">ALEPTO_LOCUS375</name>
</gene>
<sequence>MAACDLSRNSPTQNRFHLGFLQQSFERCKNPMIIYGPDGGSVIAWNQAENIVVQSTLPAPETTIYRWCSGESYYEDAFLLHPYNYTSQCLSAPLDPLDPITVSSCQPTTGTGFMNIAWNILYRAPINTTANSDEL</sequence>
<protein>
    <submittedName>
        <fullName evidence="1">6484_t:CDS:1</fullName>
    </submittedName>
</protein>
<keyword evidence="2" id="KW-1185">Reference proteome</keyword>
<dbReference type="AlphaFoldDB" id="A0A9N8V9M1"/>
<dbReference type="EMBL" id="CAJVPS010000021">
    <property type="protein sequence ID" value="CAG8441847.1"/>
    <property type="molecule type" value="Genomic_DNA"/>
</dbReference>
<accession>A0A9N8V9M1</accession>
<evidence type="ECO:0000313" key="2">
    <source>
        <dbReference type="Proteomes" id="UP000789508"/>
    </source>
</evidence>
<dbReference type="Proteomes" id="UP000789508">
    <property type="component" value="Unassembled WGS sequence"/>
</dbReference>
<reference evidence="1" key="1">
    <citation type="submission" date="2021-06" db="EMBL/GenBank/DDBJ databases">
        <authorList>
            <person name="Kallberg Y."/>
            <person name="Tangrot J."/>
            <person name="Rosling A."/>
        </authorList>
    </citation>
    <scope>NUCLEOTIDE SEQUENCE</scope>
    <source>
        <strain evidence="1">FL130A</strain>
    </source>
</reference>
<organism evidence="1 2">
    <name type="scientific">Ambispora leptoticha</name>
    <dbReference type="NCBI Taxonomy" id="144679"/>
    <lineage>
        <taxon>Eukaryota</taxon>
        <taxon>Fungi</taxon>
        <taxon>Fungi incertae sedis</taxon>
        <taxon>Mucoromycota</taxon>
        <taxon>Glomeromycotina</taxon>
        <taxon>Glomeromycetes</taxon>
        <taxon>Archaeosporales</taxon>
        <taxon>Ambisporaceae</taxon>
        <taxon>Ambispora</taxon>
    </lineage>
</organism>
<name>A0A9N8V9M1_9GLOM</name>
<comment type="caution">
    <text evidence="1">The sequence shown here is derived from an EMBL/GenBank/DDBJ whole genome shotgun (WGS) entry which is preliminary data.</text>
</comment>
<proteinExistence type="predicted"/>